<reference evidence="1 2" key="1">
    <citation type="submission" date="2023-06" db="EMBL/GenBank/DDBJ databases">
        <title>Identification and characterization of antibiotic-resistant Gram-negative bacteria.</title>
        <authorList>
            <person name="Cho G.-S."/>
            <person name="Lee J."/>
            <person name="Tai E."/>
            <person name="Jeong S."/>
            <person name="Kim I."/>
            <person name="Kim B.-E."/>
            <person name="Jeong M.-I."/>
            <person name="Oh K.-K."/>
            <person name="Franz C.M.A.P."/>
        </authorList>
    </citation>
    <scope>NUCLEOTIDE SEQUENCE [LARGE SCALE GENOMIC DNA]</scope>
    <source>
        <strain evidence="1 2">V106_12</strain>
    </source>
</reference>
<comment type="caution">
    <text evidence="1">The sequence shown here is derived from an EMBL/GenBank/DDBJ whole genome shotgun (WGS) entry which is preliminary data.</text>
</comment>
<accession>A0AAP4FY41</accession>
<feature type="non-terminal residue" evidence="1">
    <location>
        <position position="1"/>
    </location>
</feature>
<dbReference type="Proteomes" id="UP001223214">
    <property type="component" value="Unassembled WGS sequence"/>
</dbReference>
<keyword evidence="2" id="KW-1185">Reference proteome</keyword>
<protein>
    <submittedName>
        <fullName evidence="1">Uncharacterized protein</fullName>
    </submittedName>
</protein>
<dbReference type="AlphaFoldDB" id="A0AAP4FY41"/>
<proteinExistence type="predicted"/>
<evidence type="ECO:0000313" key="2">
    <source>
        <dbReference type="Proteomes" id="UP001223214"/>
    </source>
</evidence>
<dbReference type="RefSeq" id="WP_285157151.1">
    <property type="nucleotide sequence ID" value="NZ_JASSOM010000086.1"/>
</dbReference>
<sequence length="60" mass="6925">ARHQLSEEAIRKDGLFAFLSFLKILRETFSPSSYRLDIRPIPGYCQLSGCLNVYTYAVRI</sequence>
<dbReference type="EMBL" id="JASSOM010000086">
    <property type="protein sequence ID" value="MDK9365846.1"/>
    <property type="molecule type" value="Genomic_DNA"/>
</dbReference>
<organism evidence="1 2">
    <name type="scientific">Lelliottia wanjuensis</name>
    <dbReference type="NCBI Taxonomy" id="3050585"/>
    <lineage>
        <taxon>Bacteria</taxon>
        <taxon>Pseudomonadati</taxon>
        <taxon>Pseudomonadota</taxon>
        <taxon>Gammaproteobacteria</taxon>
        <taxon>Enterobacterales</taxon>
        <taxon>Enterobacteriaceae</taxon>
        <taxon>Lelliottia</taxon>
    </lineage>
</organism>
<name>A0AAP4FY41_9ENTR</name>
<evidence type="ECO:0000313" key="1">
    <source>
        <dbReference type="EMBL" id="MDK9365846.1"/>
    </source>
</evidence>
<gene>
    <name evidence="1" type="ORF">QQF32_21880</name>
</gene>